<dbReference type="GeneID" id="100897511"/>
<dbReference type="GO" id="GO:0033962">
    <property type="term" value="P:P-body assembly"/>
    <property type="evidence" value="ECO:0007669"/>
    <property type="project" value="TreeGrafter"/>
</dbReference>
<reference evidence="5" key="1">
    <citation type="submission" date="2025-08" db="UniProtKB">
        <authorList>
            <consortium name="RefSeq"/>
        </authorList>
    </citation>
    <scope>IDENTIFICATION</scope>
</reference>
<name>A0AAJ6QK98_9ACAR</name>
<keyword evidence="2" id="KW-0963">Cytoplasm</keyword>
<accession>A0AAJ6QK98</accession>
<dbReference type="PANTHER" id="PTHR21551:SF0">
    <property type="entry name" value="PROTEIN ASSOCIATED WITH TOPO II RELATED-1, ISOFORM A"/>
    <property type="match status" value="1"/>
</dbReference>
<feature type="compositionally biased region" description="Polar residues" evidence="3">
    <location>
        <begin position="327"/>
        <end position="336"/>
    </location>
</feature>
<sequence>MESTLCVDQDVKEDEYDALNDETFGDAGIDDAWEENHDVLAAQLEETIKSQQHNAQHIEDIVNTSISQLGLDEEVRNFASQPPAAAFTQQRSGYPPPALAGHVSAVPLPGHPVTPQSMPPQKLLSLIQGPHQAVLQARTLIRTPMIPPMVVSAEQLEKQMLEESRRSQPPAPPPPQVKTLEELESEMFLQQQGKQRTKALPAQQRQPSPPPQKNQQNLVRAHQPLPQNLPPLQQLQQQPRILRQAHPQHLQQMPHLQQFQQQQQAQQHLQLMQQIGQLDRKPLNTEPHLSNPSVLQPIADPSQAPAPNGFRQSRNPPAGAFPPPPQNFNERFSDFQNIPPAMNSAPMGSRFRFPQGHPALVSSHYQRGPDFRDQRFRDQGPRDYRRDDGRYSEQRGENWHGNAHSPNDFHERNAGRYNKRDVETFGFDAVHELQQEQETKAVPRSDDPYCGLMAEREKEFVIRVQMLSLNMQCPQEQDYYYLEFMKRKSQGKAVCRNKLLTQRIQRTVDSPREPQQFENSLGKLHSSTAHAPKKILDMAGSRKLDDGDGRTVPANTDLLLFRKLLMDTERGFSLVLKIEDPEVLTSYEEKILAAQDLVKRLGPAPEYLLGIRKGRLLVLRSIGALWRLGGHREFCIRLLFSLFDHLELILVRQRGLGDAVFIEKLDIIDDVLRECQPEDIEKLQNCMKKYEVPGNDVGQWILAGELGQMITEKLREAASRR</sequence>
<evidence type="ECO:0000313" key="5">
    <source>
        <dbReference type="RefSeq" id="XP_003737628.1"/>
    </source>
</evidence>
<feature type="region of interest" description="Disordered" evidence="3">
    <location>
        <begin position="158"/>
        <end position="177"/>
    </location>
</feature>
<keyword evidence="4" id="KW-1185">Reference proteome</keyword>
<comment type="subcellular location">
    <subcellularLocation>
        <location evidence="1">Cytoplasm</location>
        <location evidence="1">P-body</location>
    </subcellularLocation>
</comment>
<feature type="region of interest" description="Disordered" evidence="3">
    <location>
        <begin position="191"/>
        <end position="217"/>
    </location>
</feature>
<evidence type="ECO:0000256" key="3">
    <source>
        <dbReference type="SAM" id="MobiDB-lite"/>
    </source>
</evidence>
<feature type="compositionally biased region" description="Basic and acidic residues" evidence="3">
    <location>
        <begin position="367"/>
        <end position="398"/>
    </location>
</feature>
<dbReference type="Proteomes" id="UP000694867">
    <property type="component" value="Unplaced"/>
</dbReference>
<evidence type="ECO:0000256" key="2">
    <source>
        <dbReference type="ARBA" id="ARBA00022490"/>
    </source>
</evidence>
<gene>
    <name evidence="5" type="primary">LOC100897511</name>
</gene>
<dbReference type="AlphaFoldDB" id="A0AAJ6QK98"/>
<dbReference type="GO" id="GO:0000932">
    <property type="term" value="C:P-body"/>
    <property type="evidence" value="ECO:0007669"/>
    <property type="project" value="UniProtKB-SubCell"/>
</dbReference>
<dbReference type="KEGG" id="goe:100897511"/>
<proteinExistence type="predicted"/>
<evidence type="ECO:0000256" key="1">
    <source>
        <dbReference type="ARBA" id="ARBA00004201"/>
    </source>
</evidence>
<dbReference type="GO" id="GO:0000290">
    <property type="term" value="P:deadenylation-dependent decapping of nuclear-transcribed mRNA"/>
    <property type="evidence" value="ECO:0007669"/>
    <property type="project" value="InterPro"/>
</dbReference>
<dbReference type="PANTHER" id="PTHR21551">
    <property type="entry name" value="TOPOISOMERASE II-ASSOCIATED PROTEIN PAT1"/>
    <property type="match status" value="1"/>
</dbReference>
<dbReference type="GO" id="GO:0003723">
    <property type="term" value="F:RNA binding"/>
    <property type="evidence" value="ECO:0007669"/>
    <property type="project" value="TreeGrafter"/>
</dbReference>
<dbReference type="RefSeq" id="XP_003737628.1">
    <property type="nucleotide sequence ID" value="XM_003737580.2"/>
</dbReference>
<organism evidence="4 5">
    <name type="scientific">Galendromus occidentalis</name>
    <name type="common">western predatory mite</name>
    <dbReference type="NCBI Taxonomy" id="34638"/>
    <lineage>
        <taxon>Eukaryota</taxon>
        <taxon>Metazoa</taxon>
        <taxon>Ecdysozoa</taxon>
        <taxon>Arthropoda</taxon>
        <taxon>Chelicerata</taxon>
        <taxon>Arachnida</taxon>
        <taxon>Acari</taxon>
        <taxon>Parasitiformes</taxon>
        <taxon>Mesostigmata</taxon>
        <taxon>Gamasina</taxon>
        <taxon>Phytoseioidea</taxon>
        <taxon>Phytoseiidae</taxon>
        <taxon>Typhlodrominae</taxon>
        <taxon>Galendromus</taxon>
    </lineage>
</organism>
<dbReference type="InterPro" id="IPR039900">
    <property type="entry name" value="Pat1-like"/>
</dbReference>
<feature type="region of interest" description="Disordered" evidence="3">
    <location>
        <begin position="282"/>
        <end position="413"/>
    </location>
</feature>
<protein>
    <submittedName>
        <fullName evidence="5">Protein PAT1 homolog 1</fullName>
    </submittedName>
</protein>
<evidence type="ECO:0000313" key="4">
    <source>
        <dbReference type="Proteomes" id="UP000694867"/>
    </source>
</evidence>